<dbReference type="EC" id="2.7.11.1" evidence="1"/>
<dbReference type="InterPro" id="IPR000719">
    <property type="entry name" value="Prot_kinase_dom"/>
</dbReference>
<dbReference type="EMBL" id="CAJFCW020000002">
    <property type="protein sequence ID" value="CAG9088654.1"/>
    <property type="molecule type" value="Genomic_DNA"/>
</dbReference>
<feature type="region of interest" description="Disordered" evidence="2">
    <location>
        <begin position="343"/>
        <end position="394"/>
    </location>
</feature>
<feature type="compositionally biased region" description="Basic and acidic residues" evidence="2">
    <location>
        <begin position="347"/>
        <end position="359"/>
    </location>
</feature>
<dbReference type="GO" id="GO:0004674">
    <property type="term" value="F:protein serine/threonine kinase activity"/>
    <property type="evidence" value="ECO:0007669"/>
    <property type="project" value="UniProtKB-EC"/>
</dbReference>
<protein>
    <recommendedName>
        <fullName evidence="1">non-specific serine/threonine protein kinase</fullName>
        <ecNumber evidence="1">2.7.11.1</ecNumber>
    </recommendedName>
</protein>
<comment type="caution">
    <text evidence="4">The sequence shown here is derived from an EMBL/GenBank/DDBJ whole genome shotgun (WGS) entry which is preliminary data.</text>
</comment>
<proteinExistence type="predicted"/>
<dbReference type="Gene3D" id="1.10.510.10">
    <property type="entry name" value="Transferase(Phosphotransferase) domain 1"/>
    <property type="match status" value="1"/>
</dbReference>
<name>A0A811K047_9BILA</name>
<evidence type="ECO:0000256" key="2">
    <source>
        <dbReference type="SAM" id="MobiDB-lite"/>
    </source>
</evidence>
<keyword evidence="5" id="KW-1185">Reference proteome</keyword>
<dbReference type="OrthoDB" id="5979581at2759"/>
<dbReference type="PROSITE" id="PS50011">
    <property type="entry name" value="PROTEIN_KINASE_DOM"/>
    <property type="match status" value="1"/>
</dbReference>
<dbReference type="InterPro" id="IPR011009">
    <property type="entry name" value="Kinase-like_dom_sf"/>
</dbReference>
<feature type="compositionally biased region" description="Low complexity" evidence="2">
    <location>
        <begin position="380"/>
        <end position="394"/>
    </location>
</feature>
<dbReference type="InterPro" id="IPR050235">
    <property type="entry name" value="CK1_Ser-Thr_kinase"/>
</dbReference>
<feature type="domain" description="Protein kinase" evidence="3">
    <location>
        <begin position="18"/>
        <end position="287"/>
    </location>
</feature>
<evidence type="ECO:0000256" key="1">
    <source>
        <dbReference type="ARBA" id="ARBA00012513"/>
    </source>
</evidence>
<reference evidence="4" key="1">
    <citation type="submission" date="2020-09" db="EMBL/GenBank/DDBJ databases">
        <authorList>
            <person name="Kikuchi T."/>
        </authorList>
    </citation>
    <scope>NUCLEOTIDE SEQUENCE</scope>
    <source>
        <strain evidence="4">SH1</strain>
    </source>
</reference>
<dbReference type="InterPro" id="IPR008271">
    <property type="entry name" value="Ser/Thr_kinase_AS"/>
</dbReference>
<dbReference type="Pfam" id="PF00069">
    <property type="entry name" value="Pkinase"/>
    <property type="match status" value="1"/>
</dbReference>
<organism evidence="4 5">
    <name type="scientific">Bursaphelenchus okinawaensis</name>
    <dbReference type="NCBI Taxonomy" id="465554"/>
    <lineage>
        <taxon>Eukaryota</taxon>
        <taxon>Metazoa</taxon>
        <taxon>Ecdysozoa</taxon>
        <taxon>Nematoda</taxon>
        <taxon>Chromadorea</taxon>
        <taxon>Rhabditida</taxon>
        <taxon>Tylenchina</taxon>
        <taxon>Tylenchomorpha</taxon>
        <taxon>Aphelenchoidea</taxon>
        <taxon>Aphelenchoididae</taxon>
        <taxon>Bursaphelenchus</taxon>
    </lineage>
</organism>
<dbReference type="SUPFAM" id="SSF56112">
    <property type="entry name" value="Protein kinase-like (PK-like)"/>
    <property type="match status" value="1"/>
</dbReference>
<dbReference type="AlphaFoldDB" id="A0A811K047"/>
<dbReference type="SMART" id="SM00220">
    <property type="entry name" value="S_TKc"/>
    <property type="match status" value="1"/>
</dbReference>
<sequence>MGKEPKAFVDPNKRYKGWTLREKLDEGGFGIVYKVTKDSQVAAFKAESNSVEGGSAIKLELNILMILNKKFPDTPHFPYLYHAAKRKQFSYMIVTLLGKNIRNLKSWKKGSKTLKPETWARIGLQALYCIKLVHDAGFLHRDIKPANFMMGRDDDPERARLVHILDFGLARGYIKHVGDKIVARRARAHAEFRGTVRYCSPNVHFSLEQSRRDDLWSLLYMMIELHCGLPWQTVSDKGMIEKMKMISDDSLVSPLPEEIRPMVKHLRKLDVYSRPDYNLVANMFKKLCKRLNVNFATPYDWEYDNPTTFNLGEKLYKLNDRNIMYENSEAFFCADPIKISGPPPKGFSDERLPTDEERTIYNPPSVEGKVSDEQEKSQYTTTTATGTSATSPGK</sequence>
<dbReference type="PROSITE" id="PS00108">
    <property type="entry name" value="PROTEIN_KINASE_ST"/>
    <property type="match status" value="1"/>
</dbReference>
<evidence type="ECO:0000313" key="5">
    <source>
        <dbReference type="Proteomes" id="UP000614601"/>
    </source>
</evidence>
<dbReference type="GO" id="GO:0005524">
    <property type="term" value="F:ATP binding"/>
    <property type="evidence" value="ECO:0007669"/>
    <property type="project" value="InterPro"/>
</dbReference>
<dbReference type="Proteomes" id="UP000614601">
    <property type="component" value="Unassembled WGS sequence"/>
</dbReference>
<dbReference type="PANTHER" id="PTHR11909">
    <property type="entry name" value="CASEIN KINASE-RELATED"/>
    <property type="match status" value="1"/>
</dbReference>
<gene>
    <name evidence="4" type="ORF">BOKJ2_LOCUS2547</name>
</gene>
<evidence type="ECO:0000313" key="4">
    <source>
        <dbReference type="EMBL" id="CAD5209172.1"/>
    </source>
</evidence>
<accession>A0A811K047</accession>
<evidence type="ECO:0000259" key="3">
    <source>
        <dbReference type="PROSITE" id="PS50011"/>
    </source>
</evidence>
<dbReference type="EMBL" id="CAJFDH010000002">
    <property type="protein sequence ID" value="CAD5209172.1"/>
    <property type="molecule type" value="Genomic_DNA"/>
</dbReference>
<dbReference type="Proteomes" id="UP000783686">
    <property type="component" value="Unassembled WGS sequence"/>
</dbReference>